<feature type="region of interest" description="Disordered" evidence="1">
    <location>
        <begin position="1"/>
        <end position="29"/>
    </location>
</feature>
<feature type="compositionally biased region" description="Basic and acidic residues" evidence="1">
    <location>
        <begin position="1"/>
        <end position="22"/>
    </location>
</feature>
<evidence type="ECO:0000256" key="1">
    <source>
        <dbReference type="SAM" id="MobiDB-lite"/>
    </source>
</evidence>
<protein>
    <submittedName>
        <fullName evidence="2">Uncharacterized protein</fullName>
    </submittedName>
</protein>
<dbReference type="RefSeq" id="WP_320004298.1">
    <property type="nucleotide sequence ID" value="NZ_JAUHJS010000004.1"/>
</dbReference>
<comment type="caution">
    <text evidence="2">The sequence shown here is derived from an EMBL/GenBank/DDBJ whole genome shotgun (WGS) entry which is preliminary data.</text>
</comment>
<accession>A0ABT8F633</accession>
<sequence length="62" mass="6625">MDKHPQDTKDSAKELKTEESQDSKALPAEGAFLPPSAEEKAEPLGLPALSAKDWKKFIGCGG</sequence>
<organism evidence="2 3">
    <name type="scientific">Shiella aurantiaca</name>
    <dbReference type="NCBI Taxonomy" id="3058365"/>
    <lineage>
        <taxon>Bacteria</taxon>
        <taxon>Pseudomonadati</taxon>
        <taxon>Bacteroidota</taxon>
        <taxon>Cytophagia</taxon>
        <taxon>Cytophagales</taxon>
        <taxon>Shiellaceae</taxon>
        <taxon>Shiella</taxon>
    </lineage>
</organism>
<reference evidence="2" key="1">
    <citation type="submission" date="2023-06" db="EMBL/GenBank/DDBJ databases">
        <title>Cytophagales bacterium Strain LB-30, isolated from soil.</title>
        <authorList>
            <person name="Liu B."/>
        </authorList>
    </citation>
    <scope>NUCLEOTIDE SEQUENCE</scope>
    <source>
        <strain evidence="2">LB-30</strain>
    </source>
</reference>
<dbReference type="Proteomes" id="UP001168552">
    <property type="component" value="Unassembled WGS sequence"/>
</dbReference>
<dbReference type="EMBL" id="JAUHJS010000004">
    <property type="protein sequence ID" value="MDN4165768.1"/>
    <property type="molecule type" value="Genomic_DNA"/>
</dbReference>
<name>A0ABT8F633_9BACT</name>
<evidence type="ECO:0000313" key="3">
    <source>
        <dbReference type="Proteomes" id="UP001168552"/>
    </source>
</evidence>
<gene>
    <name evidence="2" type="ORF">QWY31_09655</name>
</gene>
<keyword evidence="3" id="KW-1185">Reference proteome</keyword>
<proteinExistence type="predicted"/>
<evidence type="ECO:0000313" key="2">
    <source>
        <dbReference type="EMBL" id="MDN4165768.1"/>
    </source>
</evidence>